<gene>
    <name evidence="2" type="ORF">ARTV_0500</name>
</gene>
<sequence>MKQINWFFPHKFEQQGSVLLIAIIMLISMSLLMLKALHHHQNNILQMLESEQSYWLFFEQVESALAWGKYQPWVMTKEKNASWSCLQPSGANFKSCLRYYKNDYWLLAGHAYFEGKAIFTLYQWLKKDKNAISGFVPLKQRWLDFCPVKRAEFCQ</sequence>
<proteinExistence type="predicted"/>
<organism evidence="2">
    <name type="scientific">Arsenophonus endosymbiont of Trialeurodes vaporariorum</name>
    <dbReference type="NCBI Taxonomy" id="235567"/>
    <lineage>
        <taxon>Bacteria</taxon>
        <taxon>Pseudomonadati</taxon>
        <taxon>Pseudomonadota</taxon>
        <taxon>Gammaproteobacteria</taxon>
        <taxon>Enterobacterales</taxon>
        <taxon>Morganellaceae</taxon>
        <taxon>Arsenophonus</taxon>
    </lineage>
</organism>
<accession>A0A3B0MFF6</accession>
<keyword evidence="1" id="KW-1133">Transmembrane helix</keyword>
<feature type="transmembrane region" description="Helical" evidence="1">
    <location>
        <begin position="16"/>
        <end position="37"/>
    </location>
</feature>
<name>A0A3B0MFF6_9GAMM</name>
<dbReference type="InterPro" id="IPR019652">
    <property type="entry name" value="DUF2509"/>
</dbReference>
<reference evidence="2" key="1">
    <citation type="submission" date="2018-04" db="EMBL/GenBank/DDBJ databases">
        <authorList>
            <person name="Go L.Y."/>
            <person name="Mitchell J.A."/>
        </authorList>
    </citation>
    <scope>NUCLEOTIDE SEQUENCE</scope>
    <source>
        <strain evidence="2">ARTV</strain>
    </source>
</reference>
<keyword evidence="1" id="KW-0812">Transmembrane</keyword>
<protein>
    <recommendedName>
        <fullName evidence="3">DUF2509 family protein</fullName>
    </recommendedName>
</protein>
<evidence type="ECO:0000256" key="1">
    <source>
        <dbReference type="SAM" id="Phobius"/>
    </source>
</evidence>
<evidence type="ECO:0008006" key="3">
    <source>
        <dbReference type="Google" id="ProtNLM"/>
    </source>
</evidence>
<keyword evidence="1" id="KW-0472">Membrane</keyword>
<dbReference type="Pfam" id="PF10713">
    <property type="entry name" value="DUF2509"/>
    <property type="match status" value="1"/>
</dbReference>
<evidence type="ECO:0000313" key="2">
    <source>
        <dbReference type="EMBL" id="SSW94849.1"/>
    </source>
</evidence>
<dbReference type="AlphaFoldDB" id="A0A3B0MFF6"/>
<dbReference type="EMBL" id="UFQR01000002">
    <property type="protein sequence ID" value="SSW94849.1"/>
    <property type="molecule type" value="Genomic_DNA"/>
</dbReference>